<dbReference type="Proteomes" id="UP000494183">
    <property type="component" value="Unassembled WGS sequence"/>
</dbReference>
<evidence type="ECO:0000313" key="1">
    <source>
        <dbReference type="EMBL" id="CAB3937236.1"/>
    </source>
</evidence>
<accession>A0A6S7F7V1</accession>
<organism evidence="1 2">
    <name type="scientific">Achromobacter insolitus</name>
    <dbReference type="NCBI Taxonomy" id="217204"/>
    <lineage>
        <taxon>Bacteria</taxon>
        <taxon>Pseudomonadati</taxon>
        <taxon>Pseudomonadota</taxon>
        <taxon>Betaproteobacteria</taxon>
        <taxon>Burkholderiales</taxon>
        <taxon>Alcaligenaceae</taxon>
        <taxon>Achromobacter</taxon>
    </lineage>
</organism>
<proteinExistence type="predicted"/>
<dbReference type="KEGG" id="ais:BUW96_21375"/>
<protein>
    <recommendedName>
        <fullName evidence="3">DUF2783 domain-containing protein</fullName>
    </recommendedName>
</protein>
<dbReference type="EMBL" id="CADILH010000010">
    <property type="protein sequence ID" value="CAB3937236.1"/>
    <property type="molecule type" value="Genomic_DNA"/>
</dbReference>
<evidence type="ECO:0008006" key="3">
    <source>
        <dbReference type="Google" id="ProtNLM"/>
    </source>
</evidence>
<name>A0A6S7F7V1_9BURK</name>
<keyword evidence="2" id="KW-1185">Reference proteome</keyword>
<evidence type="ECO:0000313" key="2">
    <source>
        <dbReference type="Proteomes" id="UP000494183"/>
    </source>
</evidence>
<sequence length="75" mass="7844">MNHDELDQVYTAMAQTLTRVGEAQTSLFLSILSLSLIARLTDARDAAALLAQAEAACLANGAVANYPASDPLPPT</sequence>
<dbReference type="RefSeq" id="WP_042796452.1">
    <property type="nucleotide sequence ID" value="NZ_CADIJK010000008.1"/>
</dbReference>
<gene>
    <name evidence="1" type="ORF">LMG6000_05276</name>
</gene>
<reference evidence="1 2" key="1">
    <citation type="submission" date="2020-04" db="EMBL/GenBank/DDBJ databases">
        <authorList>
            <person name="De Canck E."/>
        </authorList>
    </citation>
    <scope>NUCLEOTIDE SEQUENCE [LARGE SCALE GENOMIC DNA]</scope>
    <source>
        <strain evidence="1 2">LMG 6000</strain>
    </source>
</reference>
<dbReference type="AlphaFoldDB" id="A0A6S7F7V1"/>
<dbReference type="GeneID" id="92766403"/>